<dbReference type="Pfam" id="PF00098">
    <property type="entry name" value="zf-CCHC"/>
    <property type="match status" value="1"/>
</dbReference>
<dbReference type="SUPFAM" id="SSF57756">
    <property type="entry name" value="Retrovirus zinc finger-like domains"/>
    <property type="match status" value="1"/>
</dbReference>
<accession>A0A7T8KG85</accession>
<dbReference type="GO" id="GO:0003676">
    <property type="term" value="F:nucleic acid binding"/>
    <property type="evidence" value="ECO:0007669"/>
    <property type="project" value="InterPro"/>
</dbReference>
<dbReference type="Proteomes" id="UP000595437">
    <property type="component" value="Chromosome 5"/>
</dbReference>
<dbReference type="AlphaFoldDB" id="A0A7T8KG85"/>
<dbReference type="OrthoDB" id="3863715at2759"/>
<feature type="compositionally biased region" description="Basic and acidic residues" evidence="3">
    <location>
        <begin position="149"/>
        <end position="163"/>
    </location>
</feature>
<feature type="compositionally biased region" description="Acidic residues" evidence="3">
    <location>
        <begin position="39"/>
        <end position="69"/>
    </location>
</feature>
<keyword evidence="1" id="KW-0862">Zinc</keyword>
<reference evidence="6" key="1">
    <citation type="submission" date="2021-01" db="EMBL/GenBank/DDBJ databases">
        <title>Caligus Genome Assembly.</title>
        <authorList>
            <person name="Gallardo-Escarate C."/>
        </authorList>
    </citation>
    <scope>NUCLEOTIDE SEQUENCE [LARGE SCALE GENOMIC DNA]</scope>
</reference>
<dbReference type="GO" id="GO:0008270">
    <property type="term" value="F:zinc ion binding"/>
    <property type="evidence" value="ECO:0007669"/>
    <property type="project" value="UniProtKB-KW"/>
</dbReference>
<dbReference type="Gene3D" id="4.10.60.10">
    <property type="entry name" value="Zinc finger, CCHC-type"/>
    <property type="match status" value="1"/>
</dbReference>
<feature type="non-terminal residue" evidence="5">
    <location>
        <position position="1"/>
    </location>
</feature>
<feature type="domain" description="CCHC-type" evidence="4">
    <location>
        <begin position="101"/>
        <end position="117"/>
    </location>
</feature>
<protein>
    <submittedName>
        <fullName evidence="5">Zinc finger CCHC domain-containing protein 9</fullName>
    </submittedName>
</protein>
<dbReference type="InterPro" id="IPR036875">
    <property type="entry name" value="Znf_CCHC_sf"/>
</dbReference>
<evidence type="ECO:0000313" key="5">
    <source>
        <dbReference type="EMBL" id="QQP55367.1"/>
    </source>
</evidence>
<name>A0A7T8KG85_CALRO</name>
<feature type="region of interest" description="Disordered" evidence="3">
    <location>
        <begin position="137"/>
        <end position="163"/>
    </location>
</feature>
<keyword evidence="6" id="KW-1185">Reference proteome</keyword>
<proteinExistence type="predicted"/>
<feature type="region of interest" description="Disordered" evidence="3">
    <location>
        <begin position="1"/>
        <end position="115"/>
    </location>
</feature>
<gene>
    <name evidence="5" type="ORF">FKW44_008520</name>
</gene>
<keyword evidence="1" id="KW-0479">Metal-binding</keyword>
<dbReference type="PROSITE" id="PS50158">
    <property type="entry name" value="ZF_CCHC"/>
    <property type="match status" value="1"/>
</dbReference>
<feature type="coiled-coil region" evidence="2">
    <location>
        <begin position="170"/>
        <end position="201"/>
    </location>
</feature>
<dbReference type="EMBL" id="CP045894">
    <property type="protein sequence ID" value="QQP55367.1"/>
    <property type="molecule type" value="Genomic_DNA"/>
</dbReference>
<keyword evidence="2" id="KW-0175">Coiled coil</keyword>
<sequence length="207" mass="23813">MTRYARSKGSKASNEREPEEATPWNEMVQSVKKVSSFNPEDEDGETYENSEDGSADEEGLAMEVDEAPEDSTVAPSNTAPSEENESELLGKKKKKKRNQNKCLNCKEKGHLKKECPQLSEERRKELQELYVMKVERKGMGTGRKKNKRADKENPLSEPGFRVKTEDVPRLKQLEKDLRLAVKEKKIMNKELEETLKKERRRAENELA</sequence>
<evidence type="ECO:0000256" key="2">
    <source>
        <dbReference type="SAM" id="Coils"/>
    </source>
</evidence>
<dbReference type="SMART" id="SM00343">
    <property type="entry name" value="ZnF_C2HC"/>
    <property type="match status" value="1"/>
</dbReference>
<evidence type="ECO:0000256" key="3">
    <source>
        <dbReference type="SAM" id="MobiDB-lite"/>
    </source>
</evidence>
<dbReference type="InterPro" id="IPR001878">
    <property type="entry name" value="Znf_CCHC"/>
</dbReference>
<organism evidence="5 6">
    <name type="scientific">Caligus rogercresseyi</name>
    <name type="common">Sea louse</name>
    <dbReference type="NCBI Taxonomy" id="217165"/>
    <lineage>
        <taxon>Eukaryota</taxon>
        <taxon>Metazoa</taxon>
        <taxon>Ecdysozoa</taxon>
        <taxon>Arthropoda</taxon>
        <taxon>Crustacea</taxon>
        <taxon>Multicrustacea</taxon>
        <taxon>Hexanauplia</taxon>
        <taxon>Copepoda</taxon>
        <taxon>Siphonostomatoida</taxon>
        <taxon>Caligidae</taxon>
        <taxon>Caligus</taxon>
    </lineage>
</organism>
<evidence type="ECO:0000259" key="4">
    <source>
        <dbReference type="PROSITE" id="PS50158"/>
    </source>
</evidence>
<evidence type="ECO:0000313" key="6">
    <source>
        <dbReference type="Proteomes" id="UP000595437"/>
    </source>
</evidence>
<keyword evidence="1" id="KW-0863">Zinc-finger</keyword>
<evidence type="ECO:0000256" key="1">
    <source>
        <dbReference type="PROSITE-ProRule" id="PRU00047"/>
    </source>
</evidence>
<feature type="compositionally biased region" description="Basic and acidic residues" evidence="3">
    <location>
        <begin position="104"/>
        <end position="115"/>
    </location>
</feature>